<dbReference type="CDD" id="cd07890">
    <property type="entry name" value="CYTH-like_AC_IV-like"/>
    <property type="match status" value="1"/>
</dbReference>
<keyword evidence="3" id="KW-1185">Reference proteome</keyword>
<dbReference type="SMART" id="SM01118">
    <property type="entry name" value="CYTH"/>
    <property type="match status" value="1"/>
</dbReference>
<dbReference type="RefSeq" id="WP_210509340.1">
    <property type="nucleotide sequence ID" value="NZ_JAFIDN010000001.1"/>
</dbReference>
<evidence type="ECO:0000313" key="2">
    <source>
        <dbReference type="EMBL" id="MBP3191103.1"/>
    </source>
</evidence>
<sequence>MAIQNIEIKARCEQQDNVRQFLKENKAVYKGTDHQIDTYFHVSQGRLKLRKGSVENNLIYYKRTDSAGPKNSRVLLYPAEGDSALGQLLADALGTLAVVDKKREIYFIDNVKFHIDSVETLGSFIEIEAIDRDGSIGIEKLRQQCDYYLNKLGISDDQLVPVSYSDMLLDKK</sequence>
<dbReference type="InterPro" id="IPR008173">
    <property type="entry name" value="Adenylyl_cyclase_CyaB"/>
</dbReference>
<dbReference type="PANTHER" id="PTHR21028:SF2">
    <property type="entry name" value="CYTH DOMAIN-CONTAINING PROTEIN"/>
    <property type="match status" value="1"/>
</dbReference>
<name>A0A8J7RJ32_9BACT</name>
<comment type="caution">
    <text evidence="2">The sequence shown here is derived from an EMBL/GenBank/DDBJ whole genome shotgun (WGS) entry which is preliminary data.</text>
</comment>
<dbReference type="SUPFAM" id="SSF55154">
    <property type="entry name" value="CYTH-like phosphatases"/>
    <property type="match status" value="1"/>
</dbReference>
<dbReference type="Gene3D" id="2.40.320.10">
    <property type="entry name" value="Hypothetical Protein Pfu-838710-001"/>
    <property type="match status" value="1"/>
</dbReference>
<protein>
    <submittedName>
        <fullName evidence="2">Class IV adenylate cyclase</fullName>
    </submittedName>
</protein>
<accession>A0A8J7RJ32</accession>
<dbReference type="InterPro" id="IPR023577">
    <property type="entry name" value="CYTH_domain"/>
</dbReference>
<dbReference type="Pfam" id="PF01928">
    <property type="entry name" value="CYTH"/>
    <property type="match status" value="1"/>
</dbReference>
<dbReference type="InterPro" id="IPR033469">
    <property type="entry name" value="CYTH-like_dom_sf"/>
</dbReference>
<dbReference type="AlphaFoldDB" id="A0A8J7RJ32"/>
<dbReference type="EMBL" id="JAFIDN010000001">
    <property type="protein sequence ID" value="MBP3191103.1"/>
    <property type="molecule type" value="Genomic_DNA"/>
</dbReference>
<gene>
    <name evidence="2" type="ORF">NATSA_00355</name>
</gene>
<evidence type="ECO:0000313" key="3">
    <source>
        <dbReference type="Proteomes" id="UP000673975"/>
    </source>
</evidence>
<dbReference type="PANTHER" id="PTHR21028">
    <property type="entry name" value="SI:CH211-156B7.4"/>
    <property type="match status" value="1"/>
</dbReference>
<feature type="domain" description="CYTH" evidence="1">
    <location>
        <begin position="3"/>
        <end position="170"/>
    </location>
</feature>
<dbReference type="PROSITE" id="PS51707">
    <property type="entry name" value="CYTH"/>
    <property type="match status" value="1"/>
</dbReference>
<proteinExistence type="predicted"/>
<reference evidence="2" key="1">
    <citation type="submission" date="2021-02" db="EMBL/GenBank/DDBJ databases">
        <title>Natronogracilivirga saccharolytica gen. nov. sp. nov. a new anaerobic, haloalkiliphilic carbohydrate-fermenting bacterium from soda lake and proposing of Cyclonatronumiaceae fam. nov. in the phylum Balneolaeota.</title>
        <authorList>
            <person name="Zhilina T.N."/>
            <person name="Sorokin D.Y."/>
            <person name="Zavarzina D.G."/>
            <person name="Toshchakov S.V."/>
            <person name="Kublanov I.V."/>
        </authorList>
    </citation>
    <scope>NUCLEOTIDE SEQUENCE</scope>
    <source>
        <strain evidence="2">Z-1702</strain>
    </source>
</reference>
<dbReference type="Proteomes" id="UP000673975">
    <property type="component" value="Unassembled WGS sequence"/>
</dbReference>
<organism evidence="2 3">
    <name type="scientific">Natronogracilivirga saccharolytica</name>
    <dbReference type="NCBI Taxonomy" id="2812953"/>
    <lineage>
        <taxon>Bacteria</taxon>
        <taxon>Pseudomonadati</taxon>
        <taxon>Balneolota</taxon>
        <taxon>Balneolia</taxon>
        <taxon>Balneolales</taxon>
        <taxon>Cyclonatronaceae</taxon>
        <taxon>Natronogracilivirga</taxon>
    </lineage>
</organism>
<evidence type="ECO:0000259" key="1">
    <source>
        <dbReference type="PROSITE" id="PS51707"/>
    </source>
</evidence>